<organism evidence="1 2">
    <name type="scientific">Anaerobacillus alkalidiazotrophicus</name>
    <dbReference type="NCBI Taxonomy" id="472963"/>
    <lineage>
        <taxon>Bacteria</taxon>
        <taxon>Bacillati</taxon>
        <taxon>Bacillota</taxon>
        <taxon>Bacilli</taxon>
        <taxon>Bacillales</taxon>
        <taxon>Bacillaceae</taxon>
        <taxon>Anaerobacillus</taxon>
    </lineage>
</organism>
<gene>
    <name evidence="1" type="ORF">BKP45_06055</name>
</gene>
<dbReference type="RefSeq" id="WP_071388789.1">
    <property type="nucleotide sequence ID" value="NZ_MLQS01000001.1"/>
</dbReference>
<name>A0A1S2MC37_9BACI</name>
<sequence>MQDFNFMTKLLEVRKINDRKKFPTKFSEVVLIVECDETKFEQVEEVLWMNLVLGVNNFSLYYEFPHS</sequence>
<accession>A0A1S2MC37</accession>
<dbReference type="Proteomes" id="UP000180057">
    <property type="component" value="Unassembled WGS sequence"/>
</dbReference>
<comment type="caution">
    <text evidence="1">The sequence shown here is derived from an EMBL/GenBank/DDBJ whole genome shotgun (WGS) entry which is preliminary data.</text>
</comment>
<keyword evidence="2" id="KW-1185">Reference proteome</keyword>
<dbReference type="AlphaFoldDB" id="A0A1S2MC37"/>
<reference evidence="1 2" key="1">
    <citation type="submission" date="2016-10" db="EMBL/GenBank/DDBJ databases">
        <title>Draft genome sequences of four alkaliphilic bacteria belonging to the Anaerobacillus genus.</title>
        <authorList>
            <person name="Bassil N.M."/>
            <person name="Lloyd J.R."/>
        </authorList>
    </citation>
    <scope>NUCLEOTIDE SEQUENCE [LARGE SCALE GENOMIC DNA]</scope>
    <source>
        <strain evidence="1 2">DSM 22531</strain>
    </source>
</reference>
<proteinExistence type="predicted"/>
<evidence type="ECO:0000313" key="2">
    <source>
        <dbReference type="Proteomes" id="UP000180057"/>
    </source>
</evidence>
<protein>
    <submittedName>
        <fullName evidence="1">Uncharacterized protein</fullName>
    </submittedName>
</protein>
<evidence type="ECO:0000313" key="1">
    <source>
        <dbReference type="EMBL" id="OIJ22229.1"/>
    </source>
</evidence>
<dbReference type="EMBL" id="MLQS01000001">
    <property type="protein sequence ID" value="OIJ22229.1"/>
    <property type="molecule type" value="Genomic_DNA"/>
</dbReference>